<sequence length="29" mass="3589">MGEELDLERQYLQHLNEQTESYCEDWSEI</sequence>
<reference evidence="1" key="1">
    <citation type="journal article" date="2015" name="Nature">
        <title>Complex archaea that bridge the gap between prokaryotes and eukaryotes.</title>
        <authorList>
            <person name="Spang A."/>
            <person name="Saw J.H."/>
            <person name="Jorgensen S.L."/>
            <person name="Zaremba-Niedzwiedzka K."/>
            <person name="Martijn J."/>
            <person name="Lind A.E."/>
            <person name="van Eijk R."/>
            <person name="Schleper C."/>
            <person name="Guy L."/>
            <person name="Ettema T.J."/>
        </authorList>
    </citation>
    <scope>NUCLEOTIDE SEQUENCE</scope>
</reference>
<dbReference type="AlphaFoldDB" id="A0A0F8WM62"/>
<protein>
    <submittedName>
        <fullName evidence="1">Uncharacterized protein</fullName>
    </submittedName>
</protein>
<gene>
    <name evidence="1" type="ORF">LCGC14_3136130</name>
</gene>
<organism evidence="1">
    <name type="scientific">marine sediment metagenome</name>
    <dbReference type="NCBI Taxonomy" id="412755"/>
    <lineage>
        <taxon>unclassified sequences</taxon>
        <taxon>metagenomes</taxon>
        <taxon>ecological metagenomes</taxon>
    </lineage>
</organism>
<comment type="caution">
    <text evidence="1">The sequence shown here is derived from an EMBL/GenBank/DDBJ whole genome shotgun (WGS) entry which is preliminary data.</text>
</comment>
<proteinExistence type="predicted"/>
<dbReference type="EMBL" id="LAZR01068601">
    <property type="protein sequence ID" value="KKK49335.1"/>
    <property type="molecule type" value="Genomic_DNA"/>
</dbReference>
<feature type="non-terminal residue" evidence="1">
    <location>
        <position position="1"/>
    </location>
</feature>
<accession>A0A0F8WM62</accession>
<name>A0A0F8WM62_9ZZZZ</name>
<evidence type="ECO:0000313" key="1">
    <source>
        <dbReference type="EMBL" id="KKK49335.1"/>
    </source>
</evidence>